<comment type="subunit">
    <text evidence="4">Monomer.</text>
</comment>
<dbReference type="STRING" id="1408189.CLAC_10260"/>
<evidence type="ECO:0000256" key="4">
    <source>
        <dbReference type="HAMAP-Rule" id="MF_01698"/>
    </source>
</evidence>
<dbReference type="InterPro" id="IPR016181">
    <property type="entry name" value="Acyl_CoA_acyltransferase"/>
</dbReference>
<dbReference type="PIRSF" id="PIRSF021524">
    <property type="entry name" value="MSH_acetyltransferase"/>
    <property type="match status" value="1"/>
</dbReference>
<dbReference type="GO" id="GO:0010125">
    <property type="term" value="P:mycothiol biosynthetic process"/>
    <property type="evidence" value="ECO:0007669"/>
    <property type="project" value="UniProtKB-UniRule"/>
</dbReference>
<feature type="domain" description="N-acetyltransferase" evidence="5">
    <location>
        <begin position="1"/>
        <end position="132"/>
    </location>
</feature>
<dbReference type="HAMAP" id="MF_01698">
    <property type="entry name" value="MshD"/>
    <property type="match status" value="1"/>
</dbReference>
<dbReference type="EC" id="2.3.1.189" evidence="4"/>
<feature type="binding site" evidence="4">
    <location>
        <position position="181"/>
    </location>
    <ligand>
        <name>1D-myo-inositol 2-(L-cysteinylamino)-2-deoxy-alpha-D-glucopyranoside</name>
        <dbReference type="ChEBI" id="CHEBI:58887"/>
    </ligand>
</feature>
<dbReference type="InterPro" id="IPR017813">
    <property type="entry name" value="Mycothiol_AcTrfase"/>
</dbReference>
<dbReference type="AlphaFoldDB" id="A0A0K2H1R6"/>
<comment type="function">
    <text evidence="4">Catalyzes the transfer of acetyl from acetyl-CoA to desacetylmycothiol (Cys-GlcN-Ins) to form mycothiol.</text>
</comment>
<evidence type="ECO:0000259" key="5">
    <source>
        <dbReference type="PROSITE" id="PS51186"/>
    </source>
</evidence>
<feature type="binding site" evidence="4">
    <location>
        <position position="276"/>
    </location>
    <ligand>
        <name>1D-myo-inositol 2-(L-cysteinylamino)-2-deoxy-alpha-D-glucopyranoside</name>
        <dbReference type="ChEBI" id="CHEBI:58887"/>
    </ligand>
</feature>
<accession>A0A0K2H1R6</accession>
<dbReference type="KEGG" id="clw:CLAC_10260"/>
<dbReference type="PANTHER" id="PTHR43617:SF31">
    <property type="entry name" value="MYCOTHIOL ACETYLTRANSFERASE"/>
    <property type="match status" value="1"/>
</dbReference>
<feature type="binding site" evidence="4">
    <location>
        <position position="34"/>
    </location>
    <ligand>
        <name>1D-myo-inositol 2-(L-cysteinylamino)-2-deoxy-alpha-D-glucopyranoside</name>
        <dbReference type="ChEBI" id="CHEBI:58887"/>
    </ligand>
</feature>
<feature type="binding site" evidence="4">
    <location>
        <position position="227"/>
    </location>
    <ligand>
        <name>1D-myo-inositol 2-(L-cysteinylamino)-2-deoxy-alpha-D-glucopyranoside</name>
        <dbReference type="ChEBI" id="CHEBI:58887"/>
    </ligand>
</feature>
<dbReference type="InterPro" id="IPR000182">
    <property type="entry name" value="GNAT_dom"/>
</dbReference>
<dbReference type="PANTHER" id="PTHR43617">
    <property type="entry name" value="L-AMINO ACID N-ACETYLTRANSFERASE"/>
    <property type="match status" value="1"/>
</dbReference>
<comment type="caution">
    <text evidence="4">Lacks conserved residue(s) required for the propagation of feature annotation.</text>
</comment>
<dbReference type="InterPro" id="IPR050276">
    <property type="entry name" value="MshD_Acetyltransferase"/>
</dbReference>
<dbReference type="GO" id="GO:0035447">
    <property type="term" value="F:mycothiol synthase activity"/>
    <property type="evidence" value="ECO:0007669"/>
    <property type="project" value="UniProtKB-UniRule"/>
</dbReference>
<dbReference type="CDD" id="cd04301">
    <property type="entry name" value="NAT_SF"/>
    <property type="match status" value="1"/>
</dbReference>
<protein>
    <recommendedName>
        <fullName evidence="4">Mycothiol acetyltransferase</fullName>
        <shortName evidence="4">MSH acetyltransferase</shortName>
        <ecNumber evidence="4">2.3.1.189</ecNumber>
    </recommendedName>
    <alternativeName>
        <fullName evidence="4">Mycothiol synthase</fullName>
    </alternativeName>
</protein>
<evidence type="ECO:0000256" key="1">
    <source>
        <dbReference type="ARBA" id="ARBA00022679"/>
    </source>
</evidence>
<reference evidence="6 7" key="1">
    <citation type="submission" date="2013-10" db="EMBL/GenBank/DDBJ databases">
        <title>Complete genome sequence of Corynebacterium lactis DSM 45799(T), isolated from raw cow milk.</title>
        <authorList>
            <person name="Ruckert C."/>
            <person name="Albersmeier A."/>
            <person name="Lipski A."/>
            <person name="Kalinowski J."/>
        </authorList>
    </citation>
    <scope>NUCLEOTIDE SEQUENCE [LARGE SCALE GENOMIC DNA]</scope>
    <source>
        <strain evidence="6 7">RW2-5</strain>
    </source>
</reference>
<dbReference type="PROSITE" id="PS51186">
    <property type="entry name" value="GNAT"/>
    <property type="match status" value="2"/>
</dbReference>
<gene>
    <name evidence="4" type="primary">mshD</name>
    <name evidence="6" type="ORF">CLAC_10260</name>
</gene>
<sequence length="304" mass="33245">MNVVELFESDLDLPQVHDILGRAITADGVEPLGEAFVRGLDDASFGHRHFAVREGGTYLGFAGVAPDAIEMVVDPESRKSGVGAALLAYIDNEVGDRLPIWAHGDIGGAARLAELTGRRVVRELLQMSIDAQGLDATEGGVVKRDDVEAVNLAAARRRWGSAAVDRAWLSVNNEAFDWHPEQGGWSEEQLQRARDTEWFDEEGVFFAADIAGGEDAADSICGFHWTKWHAEAEKPTGEVYVIGLATRARRRGLGRWLTNIGLSHLRKRGAEEVILYVEGDNSAAIGTYEKVGFEVSRRDVMYGV</sequence>
<keyword evidence="1 4" id="KW-0808">Transferase</keyword>
<evidence type="ECO:0000256" key="3">
    <source>
        <dbReference type="ARBA" id="ARBA00023315"/>
    </source>
</evidence>
<dbReference type="RefSeq" id="WP_053412795.1">
    <property type="nucleotide sequence ID" value="NZ_CP006841.1"/>
</dbReference>
<comment type="similarity">
    <text evidence="4">Belongs to the acetyltransferase family. MshD subfamily.</text>
</comment>
<comment type="catalytic activity">
    <reaction evidence="4">
        <text>1D-myo-inositol 2-(L-cysteinylamino)-2-deoxy-alpha-D-glucopyranoside + acetyl-CoA = mycothiol + CoA + H(+)</text>
        <dbReference type="Rhea" id="RHEA:26172"/>
        <dbReference type="ChEBI" id="CHEBI:15378"/>
        <dbReference type="ChEBI" id="CHEBI:16768"/>
        <dbReference type="ChEBI" id="CHEBI:57287"/>
        <dbReference type="ChEBI" id="CHEBI:57288"/>
        <dbReference type="ChEBI" id="CHEBI:58887"/>
        <dbReference type="EC" id="2.3.1.189"/>
    </reaction>
</comment>
<evidence type="ECO:0000313" key="7">
    <source>
        <dbReference type="Proteomes" id="UP000058446"/>
    </source>
</evidence>
<keyword evidence="7" id="KW-1185">Reference proteome</keyword>
<dbReference type="NCBIfam" id="TIGR03448">
    <property type="entry name" value="mycothiol_MshD"/>
    <property type="match status" value="1"/>
</dbReference>
<evidence type="ECO:0000256" key="2">
    <source>
        <dbReference type="ARBA" id="ARBA00022737"/>
    </source>
</evidence>
<feature type="binding site" evidence="4">
    <location>
        <position position="238"/>
    </location>
    <ligand>
        <name>1D-myo-inositol 2-(L-cysteinylamino)-2-deoxy-alpha-D-glucopyranoside</name>
        <dbReference type="ChEBI" id="CHEBI:58887"/>
    </ligand>
</feature>
<dbReference type="Gene3D" id="3.40.630.30">
    <property type="match status" value="1"/>
</dbReference>
<dbReference type="SUPFAM" id="SSF55729">
    <property type="entry name" value="Acyl-CoA N-acyltransferases (Nat)"/>
    <property type="match status" value="1"/>
</dbReference>
<dbReference type="EMBL" id="CP006841">
    <property type="protein sequence ID" value="ALA67990.1"/>
    <property type="molecule type" value="Genomic_DNA"/>
</dbReference>
<feature type="binding site" evidence="4">
    <location>
        <begin position="242"/>
        <end position="244"/>
    </location>
    <ligand>
        <name>acetyl-CoA</name>
        <dbReference type="ChEBI" id="CHEBI:57288"/>
        <label>2</label>
    </ligand>
</feature>
<keyword evidence="3 4" id="KW-0012">Acyltransferase</keyword>
<name>A0A0K2H1R6_9CORY</name>
<dbReference type="PATRIC" id="fig|1408189.4.peg.2056"/>
<dbReference type="OrthoDB" id="3208058at2"/>
<dbReference type="Proteomes" id="UP000058446">
    <property type="component" value="Chromosome"/>
</dbReference>
<dbReference type="GO" id="GO:0008999">
    <property type="term" value="F:protein-N-terminal-alanine acetyltransferase activity"/>
    <property type="evidence" value="ECO:0007669"/>
    <property type="project" value="TreeGrafter"/>
</dbReference>
<proteinExistence type="inferred from homology"/>
<dbReference type="Pfam" id="PF00583">
    <property type="entry name" value="Acetyltransf_1"/>
    <property type="match status" value="1"/>
</dbReference>
<organism evidence="6 7">
    <name type="scientific">Corynebacterium lactis RW2-5</name>
    <dbReference type="NCBI Taxonomy" id="1408189"/>
    <lineage>
        <taxon>Bacteria</taxon>
        <taxon>Bacillati</taxon>
        <taxon>Actinomycetota</taxon>
        <taxon>Actinomycetes</taxon>
        <taxon>Mycobacteriales</taxon>
        <taxon>Corynebacteriaceae</taxon>
        <taxon>Corynebacterium</taxon>
    </lineage>
</organism>
<feature type="domain" description="N-acetyltransferase" evidence="5">
    <location>
        <begin position="162"/>
        <end position="304"/>
    </location>
</feature>
<feature type="binding site" evidence="4">
    <location>
        <begin position="249"/>
        <end position="255"/>
    </location>
    <ligand>
        <name>acetyl-CoA</name>
        <dbReference type="ChEBI" id="CHEBI:57288"/>
        <label>2</label>
    </ligand>
</feature>
<evidence type="ECO:0000313" key="6">
    <source>
        <dbReference type="EMBL" id="ALA67990.1"/>
    </source>
</evidence>
<keyword evidence="2 4" id="KW-0677">Repeat</keyword>